<gene>
    <name evidence="2" type="ORF">CERSUDRAFT_119253</name>
</gene>
<organism evidence="2 3">
    <name type="scientific">Ceriporiopsis subvermispora (strain B)</name>
    <name type="common">White-rot fungus</name>
    <name type="synonym">Gelatoporia subvermispora</name>
    <dbReference type="NCBI Taxonomy" id="914234"/>
    <lineage>
        <taxon>Eukaryota</taxon>
        <taxon>Fungi</taxon>
        <taxon>Dikarya</taxon>
        <taxon>Basidiomycota</taxon>
        <taxon>Agaricomycotina</taxon>
        <taxon>Agaricomycetes</taxon>
        <taxon>Polyporales</taxon>
        <taxon>Gelatoporiaceae</taxon>
        <taxon>Gelatoporia</taxon>
    </lineage>
</organism>
<protein>
    <submittedName>
        <fullName evidence="2">Uncharacterized protein</fullName>
    </submittedName>
</protein>
<name>M2P951_CERS8</name>
<sequence>MVGGALATSCISITPQTMSEDVSTLKKSEVAGDDTLVTLIPMTSAQNNRYDGKVFVRTEFLTIPKGLNSPSNKIKSNILPSGWSSFTHPEGPIYYAKTYENICVATDSAIDNPTVMATLQTGIDLLLLLLKDITSEENCSDVEIYISTMPAATECYYYFVDHNDQTVFWVQDVDMTTLHMSPVSSETHIKSILQEHYWTHVEYFPHRSVPLCLRLELMDILRHASADQMTSDNSTFPYHAEQCTKFAGLIDVQNKQTTIHMNCLVARIWVMIARHRYDHFYGEKCARLCRDQRVFDWTEVKPSFAKRLCSSILFDFPEIIRNRLEDLYVDQIVYKIHWDNFINSTKRGWRENALMCTGLLIANASFAGIHRNSSAMYTGLASMMLSIGGLLSGFVLLHTYEHADKVNAAATSAHLQDICSENRGFRPIAAVFSLPKALTFWSILFFFFDVSITVGGSVSFVRVAIPLSVAMLVLVAFAMIVAILRRRSAASMV</sequence>
<evidence type="ECO:0000256" key="1">
    <source>
        <dbReference type="SAM" id="Phobius"/>
    </source>
</evidence>
<feature type="transmembrane region" description="Helical" evidence="1">
    <location>
        <begin position="460"/>
        <end position="484"/>
    </location>
</feature>
<keyword evidence="1" id="KW-1133">Transmembrane helix</keyword>
<dbReference type="HOGENOM" id="CLU_015091_3_2_1"/>
<keyword evidence="1" id="KW-0812">Transmembrane</keyword>
<evidence type="ECO:0000313" key="3">
    <source>
        <dbReference type="Proteomes" id="UP000016930"/>
    </source>
</evidence>
<feature type="transmembrane region" description="Helical" evidence="1">
    <location>
        <begin position="428"/>
        <end position="448"/>
    </location>
</feature>
<feature type="transmembrane region" description="Helical" evidence="1">
    <location>
        <begin position="375"/>
        <end position="397"/>
    </location>
</feature>
<dbReference type="OrthoDB" id="2674421at2759"/>
<proteinExistence type="predicted"/>
<accession>M2P951</accession>
<dbReference type="EMBL" id="KB445814">
    <property type="protein sequence ID" value="EMD31924.1"/>
    <property type="molecule type" value="Genomic_DNA"/>
</dbReference>
<keyword evidence="3" id="KW-1185">Reference proteome</keyword>
<keyword evidence="1" id="KW-0472">Membrane</keyword>
<dbReference type="Proteomes" id="UP000016930">
    <property type="component" value="Unassembled WGS sequence"/>
</dbReference>
<reference evidence="2 3" key="1">
    <citation type="journal article" date="2012" name="Proc. Natl. Acad. Sci. U.S.A.">
        <title>Comparative genomics of Ceriporiopsis subvermispora and Phanerochaete chrysosporium provide insight into selective ligninolysis.</title>
        <authorList>
            <person name="Fernandez-Fueyo E."/>
            <person name="Ruiz-Duenas F.J."/>
            <person name="Ferreira P."/>
            <person name="Floudas D."/>
            <person name="Hibbett D.S."/>
            <person name="Canessa P."/>
            <person name="Larrondo L.F."/>
            <person name="James T.Y."/>
            <person name="Seelenfreund D."/>
            <person name="Lobos S."/>
            <person name="Polanco R."/>
            <person name="Tello M."/>
            <person name="Honda Y."/>
            <person name="Watanabe T."/>
            <person name="Watanabe T."/>
            <person name="Ryu J.S."/>
            <person name="Kubicek C.P."/>
            <person name="Schmoll M."/>
            <person name="Gaskell J."/>
            <person name="Hammel K.E."/>
            <person name="St John F.J."/>
            <person name="Vanden Wymelenberg A."/>
            <person name="Sabat G."/>
            <person name="Splinter BonDurant S."/>
            <person name="Syed K."/>
            <person name="Yadav J.S."/>
            <person name="Doddapaneni H."/>
            <person name="Subramanian V."/>
            <person name="Lavin J.L."/>
            <person name="Oguiza J.A."/>
            <person name="Perez G."/>
            <person name="Pisabarro A.G."/>
            <person name="Ramirez L."/>
            <person name="Santoyo F."/>
            <person name="Master E."/>
            <person name="Coutinho P.M."/>
            <person name="Henrissat B."/>
            <person name="Lombard V."/>
            <person name="Magnuson J.K."/>
            <person name="Kuees U."/>
            <person name="Hori C."/>
            <person name="Igarashi K."/>
            <person name="Samejima M."/>
            <person name="Held B.W."/>
            <person name="Barry K.W."/>
            <person name="LaButti K.M."/>
            <person name="Lapidus A."/>
            <person name="Lindquist E.A."/>
            <person name="Lucas S.M."/>
            <person name="Riley R."/>
            <person name="Salamov A.A."/>
            <person name="Hoffmeister D."/>
            <person name="Schwenk D."/>
            <person name="Hadar Y."/>
            <person name="Yarden O."/>
            <person name="de Vries R.P."/>
            <person name="Wiebenga A."/>
            <person name="Stenlid J."/>
            <person name="Eastwood D."/>
            <person name="Grigoriev I.V."/>
            <person name="Berka R.M."/>
            <person name="Blanchette R.A."/>
            <person name="Kersten P."/>
            <person name="Martinez A.T."/>
            <person name="Vicuna R."/>
            <person name="Cullen D."/>
        </authorList>
    </citation>
    <scope>NUCLEOTIDE SEQUENCE [LARGE SCALE GENOMIC DNA]</scope>
    <source>
        <strain evidence="2 3">B</strain>
    </source>
</reference>
<evidence type="ECO:0000313" key="2">
    <source>
        <dbReference type="EMBL" id="EMD31924.1"/>
    </source>
</evidence>
<dbReference type="AlphaFoldDB" id="M2P951"/>